<dbReference type="PANTHER" id="PTHR19338:SF65">
    <property type="entry name" value="OS06G0163900 PROTEIN"/>
    <property type="match status" value="1"/>
</dbReference>
<dbReference type="InterPro" id="IPR041118">
    <property type="entry name" value="Rx_N"/>
</dbReference>
<dbReference type="Gene3D" id="3.80.10.10">
    <property type="entry name" value="Ribonuclease Inhibitor"/>
    <property type="match status" value="1"/>
</dbReference>
<comment type="caution">
    <text evidence="9">The sequence shown here is derived from an EMBL/GenBank/DDBJ whole genome shotgun (WGS) entry which is preliminary data.</text>
</comment>
<keyword evidence="2" id="KW-0433">Leucine-rich repeat</keyword>
<accession>A0AAV5D5D4</accession>
<dbReference type="Gene3D" id="3.40.50.300">
    <property type="entry name" value="P-loop containing nucleotide triphosphate hydrolases"/>
    <property type="match status" value="1"/>
</dbReference>
<reference evidence="9" key="2">
    <citation type="submission" date="2021-12" db="EMBL/GenBank/DDBJ databases">
        <title>Resequencing data analysis of finger millet.</title>
        <authorList>
            <person name="Hatakeyama M."/>
            <person name="Aluri S."/>
            <person name="Balachadran M.T."/>
            <person name="Sivarajan S.R."/>
            <person name="Poveda L."/>
            <person name="Shimizu-Inatsugi R."/>
            <person name="Schlapbach R."/>
            <person name="Sreeman S.M."/>
            <person name="Shimizu K.K."/>
        </authorList>
    </citation>
    <scope>NUCLEOTIDE SEQUENCE</scope>
</reference>
<protein>
    <recommendedName>
        <fullName evidence="11">Disease resistance protein</fullName>
    </recommendedName>
</protein>
<keyword evidence="5" id="KW-0611">Plant defense</keyword>
<dbReference type="PANTHER" id="PTHR19338">
    <property type="entry name" value="TRANSLOCASE OF INNER MITOCHONDRIAL MEMBRANE 13 HOMOLOG"/>
    <property type="match status" value="1"/>
</dbReference>
<dbReference type="Pfam" id="PF18052">
    <property type="entry name" value="Rx_N"/>
    <property type="match status" value="1"/>
</dbReference>
<keyword evidence="3" id="KW-0677">Repeat</keyword>
<evidence type="ECO:0000259" key="7">
    <source>
        <dbReference type="Pfam" id="PF18052"/>
    </source>
</evidence>
<dbReference type="InterPro" id="IPR038005">
    <property type="entry name" value="RX-like_CC"/>
</dbReference>
<keyword evidence="6" id="KW-0175">Coiled coil</keyword>
<dbReference type="InterPro" id="IPR027417">
    <property type="entry name" value="P-loop_NTPase"/>
</dbReference>
<evidence type="ECO:0000256" key="2">
    <source>
        <dbReference type="ARBA" id="ARBA00022614"/>
    </source>
</evidence>
<organism evidence="9 10">
    <name type="scientific">Eleusine coracana subsp. coracana</name>
    <dbReference type="NCBI Taxonomy" id="191504"/>
    <lineage>
        <taxon>Eukaryota</taxon>
        <taxon>Viridiplantae</taxon>
        <taxon>Streptophyta</taxon>
        <taxon>Embryophyta</taxon>
        <taxon>Tracheophyta</taxon>
        <taxon>Spermatophyta</taxon>
        <taxon>Magnoliopsida</taxon>
        <taxon>Liliopsida</taxon>
        <taxon>Poales</taxon>
        <taxon>Poaceae</taxon>
        <taxon>PACMAD clade</taxon>
        <taxon>Chloridoideae</taxon>
        <taxon>Cynodonteae</taxon>
        <taxon>Eleusininae</taxon>
        <taxon>Eleusine</taxon>
    </lineage>
</organism>
<dbReference type="InterPro" id="IPR032675">
    <property type="entry name" value="LRR_dom_sf"/>
</dbReference>
<dbReference type="GO" id="GO:0043531">
    <property type="term" value="F:ADP binding"/>
    <property type="evidence" value="ECO:0007669"/>
    <property type="project" value="InterPro"/>
</dbReference>
<gene>
    <name evidence="9" type="primary">ga23061</name>
    <name evidence="9" type="ORF">PR202_ga23061</name>
</gene>
<dbReference type="GO" id="GO:0006952">
    <property type="term" value="P:defense response"/>
    <property type="evidence" value="ECO:0007669"/>
    <property type="project" value="UniProtKB-KW"/>
</dbReference>
<dbReference type="Proteomes" id="UP001054889">
    <property type="component" value="Unassembled WGS sequence"/>
</dbReference>
<evidence type="ECO:0000313" key="10">
    <source>
        <dbReference type="Proteomes" id="UP001054889"/>
    </source>
</evidence>
<name>A0AAV5D5D4_ELECO</name>
<dbReference type="SUPFAM" id="SSF52058">
    <property type="entry name" value="L domain-like"/>
    <property type="match status" value="1"/>
</dbReference>
<dbReference type="SUPFAM" id="SSF52540">
    <property type="entry name" value="P-loop containing nucleoside triphosphate hydrolases"/>
    <property type="match status" value="1"/>
</dbReference>
<evidence type="ECO:0008006" key="11">
    <source>
        <dbReference type="Google" id="ProtNLM"/>
    </source>
</evidence>
<evidence type="ECO:0000256" key="5">
    <source>
        <dbReference type="ARBA" id="ARBA00022821"/>
    </source>
</evidence>
<dbReference type="AlphaFoldDB" id="A0AAV5D5D4"/>
<proteinExistence type="inferred from homology"/>
<dbReference type="CDD" id="cd14798">
    <property type="entry name" value="RX-CC_like"/>
    <property type="match status" value="1"/>
</dbReference>
<feature type="domain" description="Disease resistance N-terminal" evidence="7">
    <location>
        <begin position="12"/>
        <end position="94"/>
    </location>
</feature>
<evidence type="ECO:0000256" key="3">
    <source>
        <dbReference type="ARBA" id="ARBA00022737"/>
    </source>
</evidence>
<comment type="similarity">
    <text evidence="1">Belongs to the disease resistance NB-LRR family.</text>
</comment>
<dbReference type="Gene3D" id="1.20.5.4130">
    <property type="match status" value="1"/>
</dbReference>
<sequence length="548" mass="61653">MEGAMVSASMGVIKSVLTKFTTLLEKKYKLIKDVKKDIISLRDEMSSMNALLTKLSDMEALDVQQKEWRDKVRELAYDTEDCIDIFMHKIGDGGAKAGIGNRLKEVKARYNIAGLIEELKSRAVEISNHCSRYKLDEGISGSSGHHAVAIDPRVQALYVEPANLMGIDEPRSKIIRWLMEEEMKQLKVVSIVGSGGMGKTTLANQVYNKCKEHFDCTAFLSVSQNPDLIKVLINLLSELGYHVSHFDYSNYNEKKLIDKIRKGLKDKRMTALRTLATVPLTDVENIKEIGHLSNIKDLKLCGNSSCKQITYGELLTSLCKLAICSLQSLVIRPEYLFGFEDITLCCDFLTGWSPPPRHLYRLHVLNCPFSVIPKWISLLDNLSSLKIQVVALSGDGVEALAKLPSLLHLTLSVQDHVPEEGIIICSKAFQNLKEFRFTYEAPCLAFEAGAMPRLLTLSIDCYAQRAQQDNGILAGIEHLVNLKSFKVRIYNRSCISASYAYCSKSKETLVEEDRQRNLEMCDIHNLQAALKKAISRHPRRSDISIVFW</sequence>
<evidence type="ECO:0000256" key="6">
    <source>
        <dbReference type="ARBA" id="ARBA00023054"/>
    </source>
</evidence>
<dbReference type="InterPro" id="IPR055414">
    <property type="entry name" value="LRR_R13L4/SHOC2-like"/>
</dbReference>
<evidence type="ECO:0000256" key="1">
    <source>
        <dbReference type="ARBA" id="ARBA00008894"/>
    </source>
</evidence>
<dbReference type="EMBL" id="BQKI01000012">
    <property type="protein sequence ID" value="GJN05436.1"/>
    <property type="molecule type" value="Genomic_DNA"/>
</dbReference>
<dbReference type="Pfam" id="PF23598">
    <property type="entry name" value="LRR_14"/>
    <property type="match status" value="1"/>
</dbReference>
<evidence type="ECO:0000313" key="9">
    <source>
        <dbReference type="EMBL" id="GJN05436.1"/>
    </source>
</evidence>
<reference evidence="9" key="1">
    <citation type="journal article" date="2018" name="DNA Res.">
        <title>Multiple hybrid de novo genome assembly of finger millet, an orphan allotetraploid crop.</title>
        <authorList>
            <person name="Hatakeyama M."/>
            <person name="Aluri S."/>
            <person name="Balachadran M.T."/>
            <person name="Sivarajan S.R."/>
            <person name="Patrignani A."/>
            <person name="Gruter S."/>
            <person name="Poveda L."/>
            <person name="Shimizu-Inatsugi R."/>
            <person name="Baeten J."/>
            <person name="Francoijs K.J."/>
            <person name="Nataraja K.N."/>
            <person name="Reddy Y.A.N."/>
            <person name="Phadnis S."/>
            <person name="Ravikumar R.L."/>
            <person name="Schlapbach R."/>
            <person name="Sreeman S.M."/>
            <person name="Shimizu K.K."/>
        </authorList>
    </citation>
    <scope>NUCLEOTIDE SEQUENCE</scope>
</reference>
<evidence type="ECO:0000256" key="4">
    <source>
        <dbReference type="ARBA" id="ARBA00022741"/>
    </source>
</evidence>
<feature type="domain" description="Disease resistance R13L4/SHOC-2-like LRR" evidence="8">
    <location>
        <begin position="268"/>
        <end position="494"/>
    </location>
</feature>
<keyword evidence="10" id="KW-1185">Reference proteome</keyword>
<dbReference type="GO" id="GO:0051707">
    <property type="term" value="P:response to other organism"/>
    <property type="evidence" value="ECO:0007669"/>
    <property type="project" value="UniProtKB-ARBA"/>
</dbReference>
<evidence type="ECO:0000259" key="8">
    <source>
        <dbReference type="Pfam" id="PF23598"/>
    </source>
</evidence>
<keyword evidence="4" id="KW-0547">Nucleotide-binding</keyword>